<dbReference type="InterPro" id="IPR000562">
    <property type="entry name" value="FN_type2_dom"/>
</dbReference>
<keyword evidence="5" id="KW-0677">Repeat</keyword>
<feature type="domain" description="C-type lectin" evidence="15">
    <location>
        <begin position="1291"/>
        <end position="1403"/>
    </location>
</feature>
<evidence type="ECO:0000256" key="6">
    <source>
        <dbReference type="ARBA" id="ARBA00022989"/>
    </source>
</evidence>
<organism evidence="17 18">
    <name type="scientific">Petromyzon marinus</name>
    <name type="common">Sea lamprey</name>
    <dbReference type="NCBI Taxonomy" id="7757"/>
    <lineage>
        <taxon>Eukaryota</taxon>
        <taxon>Metazoa</taxon>
        <taxon>Chordata</taxon>
        <taxon>Craniata</taxon>
        <taxon>Vertebrata</taxon>
        <taxon>Cyclostomata</taxon>
        <taxon>Hyperoartia</taxon>
        <taxon>Petromyzontiformes</taxon>
        <taxon>Petromyzontidae</taxon>
        <taxon>Petromyzon</taxon>
    </lineage>
</organism>
<feature type="domain" description="C-type lectin" evidence="15">
    <location>
        <begin position="1150"/>
        <end position="1253"/>
    </location>
</feature>
<dbReference type="GO" id="GO:0006897">
    <property type="term" value="P:endocytosis"/>
    <property type="evidence" value="ECO:0007669"/>
    <property type="project" value="UniProtKB-KW"/>
</dbReference>
<dbReference type="FunFam" id="3.10.100.10:FF:000018">
    <property type="entry name" value="Mannose receptor, C type 2"/>
    <property type="match status" value="1"/>
</dbReference>
<dbReference type="GO" id="GO:0016020">
    <property type="term" value="C:membrane"/>
    <property type="evidence" value="ECO:0007669"/>
    <property type="project" value="UniProtKB-SubCell"/>
</dbReference>
<evidence type="ECO:0000259" key="16">
    <source>
        <dbReference type="PROSITE" id="PS51092"/>
    </source>
</evidence>
<evidence type="ECO:0000256" key="7">
    <source>
        <dbReference type="ARBA" id="ARBA00023136"/>
    </source>
</evidence>
<feature type="signal peptide" evidence="14">
    <location>
        <begin position="1"/>
        <end position="19"/>
    </location>
</feature>
<feature type="disulfide bond" evidence="11">
    <location>
        <begin position="209"/>
        <end position="236"/>
    </location>
</feature>
<evidence type="ECO:0000256" key="8">
    <source>
        <dbReference type="ARBA" id="ARBA00023157"/>
    </source>
</evidence>
<dbReference type="PROSITE" id="PS51092">
    <property type="entry name" value="FN2_2"/>
    <property type="match status" value="1"/>
</dbReference>
<evidence type="ECO:0000259" key="15">
    <source>
        <dbReference type="PROSITE" id="PS50041"/>
    </source>
</evidence>
<keyword evidence="9" id="KW-0675">Receptor</keyword>
<feature type="region of interest" description="Disordered" evidence="12">
    <location>
        <begin position="88"/>
        <end position="111"/>
    </location>
</feature>
<dbReference type="FunFam" id="2.10.10.10:FF:000001">
    <property type="entry name" value="Fibronectin 1a isoform 1"/>
    <property type="match status" value="1"/>
</dbReference>
<dbReference type="InterPro" id="IPR018378">
    <property type="entry name" value="C-type_lectin_CS"/>
</dbReference>
<dbReference type="InterPro" id="IPR000772">
    <property type="entry name" value="Ricin_B_lectin"/>
</dbReference>
<dbReference type="InterPro" id="IPR035992">
    <property type="entry name" value="Ricin_B-like_lectins"/>
</dbReference>
<evidence type="ECO:0000256" key="1">
    <source>
        <dbReference type="ARBA" id="ARBA00004167"/>
    </source>
</evidence>
<evidence type="ECO:0000313" key="17">
    <source>
        <dbReference type="Proteomes" id="UP001318040"/>
    </source>
</evidence>
<dbReference type="SMART" id="SM00059">
    <property type="entry name" value="FN2"/>
    <property type="match status" value="1"/>
</dbReference>
<evidence type="ECO:0000256" key="14">
    <source>
        <dbReference type="SAM" id="SignalP"/>
    </source>
</evidence>
<dbReference type="Pfam" id="PF00040">
    <property type="entry name" value="fn2"/>
    <property type="match status" value="1"/>
</dbReference>
<dbReference type="PANTHER" id="PTHR22803">
    <property type="entry name" value="MANNOSE, PHOSPHOLIPASE, LECTIN RECEPTOR RELATED"/>
    <property type="match status" value="1"/>
</dbReference>
<gene>
    <name evidence="18" type="primary">LOC116945838</name>
</gene>
<feature type="domain" description="C-type lectin" evidence="15">
    <location>
        <begin position="539"/>
        <end position="645"/>
    </location>
</feature>
<dbReference type="Pfam" id="PF24562">
    <property type="entry name" value="CysR_MRC2_N"/>
    <property type="match status" value="1"/>
</dbReference>
<proteinExistence type="predicted"/>
<keyword evidence="6 13" id="KW-1133">Transmembrane helix</keyword>
<evidence type="ECO:0000256" key="13">
    <source>
        <dbReference type="SAM" id="Phobius"/>
    </source>
</evidence>
<dbReference type="GeneID" id="116945838"/>
<evidence type="ECO:0000256" key="11">
    <source>
        <dbReference type="PROSITE-ProRule" id="PRU00479"/>
    </source>
</evidence>
<dbReference type="RefSeq" id="XP_032816334.1">
    <property type="nucleotide sequence ID" value="XM_032960443.1"/>
</dbReference>
<comment type="subcellular location">
    <subcellularLocation>
        <location evidence="1">Membrane</location>
        <topology evidence="1">Single-pass membrane protein</topology>
    </subcellularLocation>
</comment>
<feature type="compositionally biased region" description="Polar residues" evidence="12">
    <location>
        <begin position="88"/>
        <end position="103"/>
    </location>
</feature>
<dbReference type="SUPFAM" id="SSF56436">
    <property type="entry name" value="C-type lectin-like"/>
    <property type="match status" value="8"/>
</dbReference>
<keyword evidence="3 13" id="KW-0812">Transmembrane</keyword>
<evidence type="ECO:0000256" key="4">
    <source>
        <dbReference type="ARBA" id="ARBA00022729"/>
    </source>
</evidence>
<dbReference type="CDD" id="cd00062">
    <property type="entry name" value="FN2"/>
    <property type="match status" value="1"/>
</dbReference>
<reference evidence="18" key="1">
    <citation type="submission" date="2025-08" db="UniProtKB">
        <authorList>
            <consortium name="RefSeq"/>
        </authorList>
    </citation>
    <scope>IDENTIFICATION</scope>
    <source>
        <tissue evidence="18">Sperm</tissue>
    </source>
</reference>
<evidence type="ECO:0000256" key="9">
    <source>
        <dbReference type="ARBA" id="ARBA00023170"/>
    </source>
</evidence>
<dbReference type="Gene3D" id="2.10.10.10">
    <property type="entry name" value="Fibronectin, type II, collagen-binding"/>
    <property type="match status" value="1"/>
</dbReference>
<evidence type="ECO:0000256" key="3">
    <source>
        <dbReference type="ARBA" id="ARBA00022692"/>
    </source>
</evidence>
<feature type="domain" description="C-type lectin" evidence="15">
    <location>
        <begin position="843"/>
        <end position="962"/>
    </location>
</feature>
<dbReference type="Pfam" id="PF00059">
    <property type="entry name" value="Lectin_C"/>
    <property type="match status" value="8"/>
</dbReference>
<dbReference type="InterPro" id="IPR050111">
    <property type="entry name" value="C-type_lectin/snaclec_domain"/>
</dbReference>
<dbReference type="PROSITE" id="PS50041">
    <property type="entry name" value="C_TYPE_LECTIN_2"/>
    <property type="match status" value="8"/>
</dbReference>
<dbReference type="CDD" id="cd00037">
    <property type="entry name" value="CLECT"/>
    <property type="match status" value="8"/>
</dbReference>
<feature type="domain" description="C-type lectin" evidence="15">
    <location>
        <begin position="252"/>
        <end position="368"/>
    </location>
</feature>
<dbReference type="InterPro" id="IPR016186">
    <property type="entry name" value="C-type_lectin-like/link_sf"/>
</dbReference>
<keyword evidence="4 14" id="KW-0732">Signal</keyword>
<keyword evidence="7 13" id="KW-0472">Membrane</keyword>
<dbReference type="PROSITE" id="PS00615">
    <property type="entry name" value="C_TYPE_LECTIN_1"/>
    <property type="match status" value="2"/>
</dbReference>
<sequence>MDAARALLLVLLLTPLACCSTAPGEEYSDIFAIQVPDVGGCLVGESSGLGLVESCNSSEPAQQWKWVSRQRLFNLGMSRCLGVAPVQPSGSIASKSPSLNASETDAEDDQTEQPALYECDVEEMQLRWACGDDEQLIIPHRGKLSLRGAIGAQAPFELHPKNGTRLLIYGTQDNLCLRPYREIYTIQGNSHGRPCAIPYKYDHRWYHSCTGDGRDDWHLWCATSADYGTDELWGFCPVKLPDCSVFWDTDPVTRNCYQFNVHAVLSWHEARTSCLQQGSDLLSITEMHEQTYIAGFLSGFGAIMWIGLNDLDSDGGWQWSDGSPLKLLNWDQGHPSETDGQNCALLRAEFFSKWQTKECAAALPYVCKKRLNITSIQIPNESWENRPTVCPRGWVPFNGSCFWRDAEKRTWQDALARCRLGGGDLLSLHGLADVDFLVQHVLSDGEEVWLGLNDLKTKMVFEWSDFTPVTFTFWHPRHPNSRPGEGCVSLWGKEGRWKDGPCDAKKASVCRAPGSLSEAQPDSQEGGTPTECPKGWDLHNGFCYLIGEELTDFQNAWTRCSQQQATLVSVTSRFEQAFVSSLVGPRVGDSFWTSLRNTGGLDSFRWLGGEHVTFTNWNRNEPAHRGECVVMVTGVAAGLWEVHDCVSFRAKRVCKRASKISGTEQGGSLAPDPTPSLTGQCPLRWDSIATLPYCYRLLHFADAGNMKSWEEADGYCRELGATLLSLRDPAEGRAVSTLIRGLLGESGEQNERWLWIGLNSRNPGLIKSWKWSDGTALSFSDFEEGHAEDDEAVRDCAALGSRGKQWRKLRCDTRLEWICKIPRGSKGDKDEIPLSGDTQWLHHQGDEYLFVQQPLSWIHARLSCTLMGGELASVRDRAEFLYLLHTMQKLSKASLQQWWIGLSMLDGDSELQWSDGSLLTFMAWAESRPNAARKFQTCVYMSANKGTWGDMRCGMKLPAVCKRWNVTMPVPITPLHPATSGWGNCPDGWHVFGDKCLGFVDGPGQARTWMGAKEYCESQDATLATIANHLEQAFIILKLAPGQDSYWVGLHVRASVGAFTWLEEHNVTFTNWMHPAWVNTDKADQGSNDKIDFVSCVLVWNGPPLHFTGKWDSRNCVLEEHNFICQKYKDPALPSPSPIPDPLAVDTLRMDNVTYTMVLYSLSWPEAAWLCERRDTVLASIMDPRHQAFLTLVLDRVASPLWIGLSSFDSGGLGYEWIYDDHVPYTHWMRGEPQTIEGCVYIDRDSWWKVTGCKTLLKGAICMSRQEAVPVKSTIQGQCPHSINSSSWLPFRGNCYAFYPERTTYQDGAAQACASIHPQAKPLSIQDEQENTFVWENLQPYQQHISSIWLSLSYDTDVGDLRWADGSELLYTNWAHGDPQGLMDADLCAWMVTSTGKWELVTCTTPGLGLICKMPRVKDSDHSTHMKIKTYGFLVDVLGLVLMLLGVVGAFLLICWIYRSRRRRHNEARRLRVDCASDSYETRGPQGCSTFQNALYTRGGGGSRALEGSGSDRNLLVSEIEVNEAMD</sequence>
<keyword evidence="17" id="KW-1185">Reference proteome</keyword>
<evidence type="ECO:0000256" key="2">
    <source>
        <dbReference type="ARBA" id="ARBA00022583"/>
    </source>
</evidence>
<feature type="chain" id="PRO_5042550671" evidence="14">
    <location>
        <begin position="20"/>
        <end position="1527"/>
    </location>
</feature>
<dbReference type="Gene3D" id="2.80.10.50">
    <property type="match status" value="1"/>
</dbReference>
<keyword evidence="2" id="KW-0254">Endocytosis</keyword>
<accession>A0AAJ7WZW3</accession>
<dbReference type="Proteomes" id="UP001318040">
    <property type="component" value="Chromosome 2"/>
</dbReference>
<protein>
    <submittedName>
        <fullName evidence="18">C-type mannose receptor 2-like isoform X2</fullName>
    </submittedName>
</protein>
<feature type="domain" description="C-type lectin" evidence="15">
    <location>
        <begin position="992"/>
        <end position="1116"/>
    </location>
</feature>
<keyword evidence="10" id="KW-0325">Glycoprotein</keyword>
<keyword evidence="8 11" id="KW-1015">Disulfide bond</keyword>
<evidence type="ECO:0000256" key="10">
    <source>
        <dbReference type="ARBA" id="ARBA00023180"/>
    </source>
</evidence>
<dbReference type="InterPro" id="IPR001304">
    <property type="entry name" value="C-type_lectin-like"/>
</dbReference>
<feature type="transmembrane region" description="Helical" evidence="13">
    <location>
        <begin position="1431"/>
        <end position="1458"/>
    </location>
</feature>
<evidence type="ECO:0000256" key="5">
    <source>
        <dbReference type="ARBA" id="ARBA00022737"/>
    </source>
</evidence>
<feature type="disulfide bond" evidence="11">
    <location>
        <begin position="195"/>
        <end position="221"/>
    </location>
</feature>
<dbReference type="CTD" id="9902"/>
<dbReference type="InterPro" id="IPR036943">
    <property type="entry name" value="FN_type2_sf"/>
</dbReference>
<evidence type="ECO:0000256" key="12">
    <source>
        <dbReference type="SAM" id="MobiDB-lite"/>
    </source>
</evidence>
<dbReference type="PRINTS" id="PR00013">
    <property type="entry name" value="FNTYPEII"/>
</dbReference>
<dbReference type="InterPro" id="IPR013806">
    <property type="entry name" value="Kringle-like"/>
</dbReference>
<dbReference type="SMART" id="SM00034">
    <property type="entry name" value="CLECT"/>
    <property type="match status" value="8"/>
</dbReference>
<dbReference type="SUPFAM" id="SSF57440">
    <property type="entry name" value="Kringle-like"/>
    <property type="match status" value="1"/>
</dbReference>
<feature type="domain" description="C-type lectin" evidence="15">
    <location>
        <begin position="693"/>
        <end position="820"/>
    </location>
</feature>
<evidence type="ECO:0000313" key="18">
    <source>
        <dbReference type="RefSeq" id="XP_032816334.1"/>
    </source>
</evidence>
<dbReference type="InterPro" id="IPR016187">
    <property type="entry name" value="CTDL_fold"/>
</dbReference>
<dbReference type="Gene3D" id="3.10.100.10">
    <property type="entry name" value="Mannose-Binding Protein A, subunit A"/>
    <property type="match status" value="8"/>
</dbReference>
<dbReference type="PROSITE" id="PS50231">
    <property type="entry name" value="RICIN_B_LECTIN"/>
    <property type="match status" value="1"/>
</dbReference>
<dbReference type="SUPFAM" id="SSF50370">
    <property type="entry name" value="Ricin B-like lectins"/>
    <property type="match status" value="1"/>
</dbReference>
<feature type="domain" description="Fibronectin type-II" evidence="16">
    <location>
        <begin position="190"/>
        <end position="238"/>
    </location>
</feature>
<name>A0AAJ7WZW3_PETMA</name>
<feature type="domain" description="C-type lectin" evidence="15">
    <location>
        <begin position="397"/>
        <end position="511"/>
    </location>
</feature>